<dbReference type="NCBIfam" id="NF003501">
    <property type="entry name" value="PRK05170.1-5"/>
    <property type="match status" value="1"/>
</dbReference>
<dbReference type="PANTHER" id="PTHR37421:SF1">
    <property type="entry name" value="UPF0260 PROTEIN YCGN"/>
    <property type="match status" value="1"/>
</dbReference>
<sequence length="175" mass="19993">MSTRLAPQPADGGTVEHKPFWRVKRLGEMSPEEWESLCDGCGRCCLLKLQDEDTDRIAYVDVSCRLLDRTSCRCSDYPNRRDHVPDCVRLTPALVEEIGWLPPTCAYRLIDEGKDLPWWHPLVSGDAETVHEAGVSIRDKVFCSETEIDEEGLLDRMVSWPARWPRGARKPRVRG</sequence>
<name>A0A9W6N414_9HYPH</name>
<dbReference type="AlphaFoldDB" id="A0A9W6N414"/>
<dbReference type="Pfam" id="PF03692">
    <property type="entry name" value="CxxCxxCC"/>
    <property type="match status" value="1"/>
</dbReference>
<comment type="similarity">
    <text evidence="1">Belongs to the UPF0260 family.</text>
</comment>
<organism evidence="2 3">
    <name type="scientific">Methylopila jiangsuensis</name>
    <dbReference type="NCBI Taxonomy" id="586230"/>
    <lineage>
        <taxon>Bacteria</taxon>
        <taxon>Pseudomonadati</taxon>
        <taxon>Pseudomonadota</taxon>
        <taxon>Alphaproteobacteria</taxon>
        <taxon>Hyphomicrobiales</taxon>
        <taxon>Methylopilaceae</taxon>
        <taxon>Methylopila</taxon>
    </lineage>
</organism>
<keyword evidence="3" id="KW-1185">Reference proteome</keyword>
<dbReference type="PIRSF" id="PIRSF006173">
    <property type="entry name" value="UCP006173"/>
    <property type="match status" value="1"/>
</dbReference>
<dbReference type="HAMAP" id="MF_00676">
    <property type="entry name" value="UPF0260"/>
    <property type="match status" value="1"/>
</dbReference>
<dbReference type="EMBL" id="BSFK01000010">
    <property type="protein sequence ID" value="GLK76873.1"/>
    <property type="molecule type" value="Genomic_DNA"/>
</dbReference>
<protein>
    <recommendedName>
        <fullName evidence="1">UPF0260 protein GCM10008171_21270</fullName>
    </recommendedName>
</protein>
<gene>
    <name evidence="2" type="ORF">GCM10008171_21270</name>
</gene>
<dbReference type="InterPro" id="IPR008228">
    <property type="entry name" value="UCP006173"/>
</dbReference>
<proteinExistence type="inferred from homology"/>
<dbReference type="NCBIfam" id="NF003507">
    <property type="entry name" value="PRK05170.2-5"/>
    <property type="match status" value="1"/>
</dbReference>
<dbReference type="PANTHER" id="PTHR37421">
    <property type="entry name" value="UPF0260 PROTEIN YCGN"/>
    <property type="match status" value="1"/>
</dbReference>
<dbReference type="InterPro" id="IPR005358">
    <property type="entry name" value="Puta_zinc/iron-chelating_dom"/>
</dbReference>
<evidence type="ECO:0000313" key="3">
    <source>
        <dbReference type="Proteomes" id="UP001143364"/>
    </source>
</evidence>
<dbReference type="RefSeq" id="WP_271204727.1">
    <property type="nucleotide sequence ID" value="NZ_BSFK01000010.1"/>
</dbReference>
<evidence type="ECO:0000313" key="2">
    <source>
        <dbReference type="EMBL" id="GLK76873.1"/>
    </source>
</evidence>
<accession>A0A9W6N414</accession>
<comment type="caution">
    <text evidence="2">The sequence shown here is derived from an EMBL/GenBank/DDBJ whole genome shotgun (WGS) entry which is preliminary data.</text>
</comment>
<dbReference type="Proteomes" id="UP001143364">
    <property type="component" value="Unassembled WGS sequence"/>
</dbReference>
<reference evidence="2" key="1">
    <citation type="journal article" date="2014" name="Int. J. Syst. Evol. Microbiol.">
        <title>Complete genome sequence of Corynebacterium casei LMG S-19264T (=DSM 44701T), isolated from a smear-ripened cheese.</title>
        <authorList>
            <consortium name="US DOE Joint Genome Institute (JGI-PGF)"/>
            <person name="Walter F."/>
            <person name="Albersmeier A."/>
            <person name="Kalinowski J."/>
            <person name="Ruckert C."/>
        </authorList>
    </citation>
    <scope>NUCLEOTIDE SEQUENCE</scope>
    <source>
        <strain evidence="2">VKM B-2555</strain>
    </source>
</reference>
<reference evidence="2" key="2">
    <citation type="submission" date="2023-01" db="EMBL/GenBank/DDBJ databases">
        <authorList>
            <person name="Sun Q."/>
            <person name="Evtushenko L."/>
        </authorList>
    </citation>
    <scope>NUCLEOTIDE SEQUENCE</scope>
    <source>
        <strain evidence="2">VKM B-2555</strain>
    </source>
</reference>
<evidence type="ECO:0000256" key="1">
    <source>
        <dbReference type="HAMAP-Rule" id="MF_00676"/>
    </source>
</evidence>